<dbReference type="AlphaFoldDB" id="A0A9W9F0H1"/>
<gene>
    <name evidence="2" type="ORF">NUU61_006187</name>
</gene>
<sequence>MEKPRETTQGDSNLRESPNLVKHVDTELIFWRRPENQCMVIDFTSSKPEECMAAAAKMDEKRPVRIHDIRGQESQFSLEENGFEYVQHDIPAMDKISESGYADKVIIPKTEELVQRITGATRTITFAHRVRCLATDNALLANNRAPAHSVHSDFTATGALHHLETVVPEAAERESILRGRVRIINAWRPLKAVQKDPLAVCDWQTLDWRRDSIANRIILPHGWNELGKYVFDNTQTWYYLSGQQPHEPVVFSQFDSARVGEGGLTLPHSAFVDPDFVDSPARESIEIKMFAFG</sequence>
<name>A0A9W9F0H1_9EURO</name>
<comment type="similarity">
    <text evidence="1">Belongs to the asaB hydroxylase/desaturase family.</text>
</comment>
<reference evidence="2" key="2">
    <citation type="journal article" date="2023" name="IMA Fungus">
        <title>Comparative genomic study of the Penicillium genus elucidates a diverse pangenome and 15 lateral gene transfer events.</title>
        <authorList>
            <person name="Petersen C."/>
            <person name="Sorensen T."/>
            <person name="Nielsen M.R."/>
            <person name="Sondergaard T.E."/>
            <person name="Sorensen J.L."/>
            <person name="Fitzpatrick D.A."/>
            <person name="Frisvad J.C."/>
            <person name="Nielsen K.L."/>
        </authorList>
    </citation>
    <scope>NUCLEOTIDE SEQUENCE</scope>
    <source>
        <strain evidence="2">IBT 34128</strain>
    </source>
</reference>
<evidence type="ECO:0000313" key="2">
    <source>
        <dbReference type="EMBL" id="KAJ5091317.1"/>
    </source>
</evidence>
<keyword evidence="3" id="KW-1185">Reference proteome</keyword>
<protein>
    <recommendedName>
        <fullName evidence="4">Methyltransferase</fullName>
    </recommendedName>
</protein>
<reference evidence="2" key="1">
    <citation type="submission" date="2022-11" db="EMBL/GenBank/DDBJ databases">
        <authorList>
            <person name="Petersen C."/>
        </authorList>
    </citation>
    <scope>NUCLEOTIDE SEQUENCE</scope>
    <source>
        <strain evidence="2">IBT 34128</strain>
    </source>
</reference>
<accession>A0A9W9F0H1</accession>
<dbReference type="Proteomes" id="UP001141434">
    <property type="component" value="Unassembled WGS sequence"/>
</dbReference>
<organism evidence="2 3">
    <name type="scientific">Penicillium alfredii</name>
    <dbReference type="NCBI Taxonomy" id="1506179"/>
    <lineage>
        <taxon>Eukaryota</taxon>
        <taxon>Fungi</taxon>
        <taxon>Dikarya</taxon>
        <taxon>Ascomycota</taxon>
        <taxon>Pezizomycotina</taxon>
        <taxon>Eurotiomycetes</taxon>
        <taxon>Eurotiomycetidae</taxon>
        <taxon>Eurotiales</taxon>
        <taxon>Aspergillaceae</taxon>
        <taxon>Penicillium</taxon>
    </lineage>
</organism>
<evidence type="ECO:0000256" key="1">
    <source>
        <dbReference type="ARBA" id="ARBA00023604"/>
    </source>
</evidence>
<comment type="caution">
    <text evidence="2">The sequence shown here is derived from an EMBL/GenBank/DDBJ whole genome shotgun (WGS) entry which is preliminary data.</text>
</comment>
<dbReference type="PANTHER" id="PTHR34598:SF3">
    <property type="entry name" value="OXIDOREDUCTASE AN1597"/>
    <property type="match status" value="1"/>
</dbReference>
<dbReference type="GeneID" id="81395884"/>
<dbReference type="EMBL" id="JAPMSZ010000009">
    <property type="protein sequence ID" value="KAJ5091317.1"/>
    <property type="molecule type" value="Genomic_DNA"/>
</dbReference>
<dbReference type="NCBIfam" id="NF041278">
    <property type="entry name" value="CmcJ_NvfI_EfuI"/>
    <property type="match status" value="1"/>
</dbReference>
<dbReference type="PANTHER" id="PTHR34598">
    <property type="entry name" value="BLL6449 PROTEIN"/>
    <property type="match status" value="1"/>
</dbReference>
<dbReference type="OrthoDB" id="412788at2759"/>
<evidence type="ECO:0000313" key="3">
    <source>
        <dbReference type="Proteomes" id="UP001141434"/>
    </source>
</evidence>
<dbReference type="InterPro" id="IPR044053">
    <property type="entry name" value="AsaB-like"/>
</dbReference>
<dbReference type="GO" id="GO:0016491">
    <property type="term" value="F:oxidoreductase activity"/>
    <property type="evidence" value="ECO:0007669"/>
    <property type="project" value="InterPro"/>
</dbReference>
<dbReference type="RefSeq" id="XP_056509515.1">
    <property type="nucleotide sequence ID" value="XM_056656715.1"/>
</dbReference>
<proteinExistence type="inferred from homology"/>
<evidence type="ECO:0008006" key="4">
    <source>
        <dbReference type="Google" id="ProtNLM"/>
    </source>
</evidence>